<gene>
    <name evidence="1" type="ORF">A359_08170</name>
</gene>
<evidence type="ECO:0000313" key="2">
    <source>
        <dbReference type="Proteomes" id="UP000003936"/>
    </source>
</evidence>
<evidence type="ECO:0000313" key="1">
    <source>
        <dbReference type="EMBL" id="AFP85183.1"/>
    </source>
</evidence>
<keyword evidence="2" id="KW-1185">Reference proteome</keyword>
<dbReference type="Proteomes" id="UP000003936">
    <property type="component" value="Chromosome"/>
</dbReference>
<dbReference type="HOGENOM" id="CLU_1538995_0_0_6"/>
<protein>
    <submittedName>
        <fullName evidence="1">Uncharacterized protein</fullName>
    </submittedName>
</protein>
<accession>J3YSF7</accession>
<organism evidence="1 2">
    <name type="scientific">secondary endosymbiont of Ctenarytaina eucalypti</name>
    <dbReference type="NCBI Taxonomy" id="1199245"/>
    <lineage>
        <taxon>Bacteria</taxon>
        <taxon>Pseudomonadati</taxon>
        <taxon>Pseudomonadota</taxon>
        <taxon>Gammaproteobacteria</taxon>
        <taxon>Enterobacterales</taxon>
        <taxon>Enterobacteriaceae</taxon>
        <taxon>aphid secondary symbionts</taxon>
    </lineage>
</organism>
<dbReference type="EMBL" id="CP003546">
    <property type="protein sequence ID" value="AFP85183.1"/>
    <property type="molecule type" value="Genomic_DNA"/>
</dbReference>
<name>J3YSF7_9ENTR</name>
<dbReference type="KEGG" id="sect:A359_08170"/>
<dbReference type="STRING" id="1199245.A359_08170"/>
<reference evidence="1 2" key="1">
    <citation type="journal article" date="2012" name="Mol. Biol. Evol.">
        <title>Genome reduction and co-evolution between the primary and secondary bacterial symbionts of psyllids.</title>
        <authorList>
            <person name="Sloan D.B."/>
            <person name="Moran N.A."/>
        </authorList>
    </citation>
    <scope>NUCLEOTIDE SEQUENCE [LARGE SCALE GENOMIC DNA]</scope>
    <source>
        <strain evidence="1">Ceuc_S</strain>
    </source>
</reference>
<proteinExistence type="predicted"/>
<sequence length="174" mass="20170">MTASSLSNTRRKPSVHSLPIEYGVGMPVRLTHSSFPPNTPHRSIDDRLYTQPALEQKSESITHAYYNTINRNRSPLGITGSDILTTLSTSRLRAVTAENEKRVTAYNYTKPLQLITQRAWEVFQKAHTAYKCFLMLLLHAKKRVYSIFWVNSPYDYFFKACKEDWLSHERKIQS</sequence>
<dbReference type="AlphaFoldDB" id="J3YSF7"/>